<accession>A0A336LS51</accession>
<evidence type="ECO:0000313" key="2">
    <source>
        <dbReference type="EMBL" id="SSW99421.1"/>
    </source>
</evidence>
<reference evidence="2" key="1">
    <citation type="submission" date="2018-04" db="EMBL/GenBank/DDBJ databases">
        <authorList>
            <person name="Go L.Y."/>
            <person name="Mitchell J.A."/>
        </authorList>
    </citation>
    <scope>NUCLEOTIDE SEQUENCE</scope>
    <source>
        <tissue evidence="2">Whole organism</tissue>
    </source>
</reference>
<name>A0A336LS51_CULSO</name>
<proteinExistence type="predicted"/>
<organism evidence="3">
    <name type="scientific">Culicoides sonorensis</name>
    <name type="common">Biting midge</name>
    <dbReference type="NCBI Taxonomy" id="179676"/>
    <lineage>
        <taxon>Eukaryota</taxon>
        <taxon>Metazoa</taxon>
        <taxon>Ecdysozoa</taxon>
        <taxon>Arthropoda</taxon>
        <taxon>Hexapoda</taxon>
        <taxon>Insecta</taxon>
        <taxon>Pterygota</taxon>
        <taxon>Neoptera</taxon>
        <taxon>Endopterygota</taxon>
        <taxon>Diptera</taxon>
        <taxon>Nematocera</taxon>
        <taxon>Chironomoidea</taxon>
        <taxon>Ceratopogonidae</taxon>
        <taxon>Ceratopogoninae</taxon>
        <taxon>Culicoides</taxon>
        <taxon>Monoculicoides</taxon>
    </lineage>
</organism>
<feature type="domain" description="CULT" evidence="1">
    <location>
        <begin position="44"/>
        <end position="170"/>
    </location>
</feature>
<protein>
    <submittedName>
        <fullName evidence="3">CSON015424 protein</fullName>
    </submittedName>
</protein>
<dbReference type="EMBL" id="UFQT01000097">
    <property type="protein sequence ID" value="SSX19801.1"/>
    <property type="molecule type" value="Genomic_DNA"/>
</dbReference>
<reference evidence="3" key="2">
    <citation type="submission" date="2018-07" db="EMBL/GenBank/DDBJ databases">
        <authorList>
            <person name="Quirk P.G."/>
            <person name="Krulwich T.A."/>
        </authorList>
    </citation>
    <scope>NUCLEOTIDE SEQUENCE</scope>
</reference>
<sequence length="184" mass="21190">MPNSKMKLKLWTYRADILLQILAVLIQLANCDFSVKNIEKTISEDFLLCRGCGNNLSNTNLIINNLISEEAKYAQNETLFGIKEVLVQEFENPLGLKFKVILVKDSECHSNSGWSNYSTWFKGYSYKSCFCPRCGSIVGWMFQNDDSIEKDKSSKDVFYALIVTSIVDEHFVDSLLIRERIFRE</sequence>
<dbReference type="AlphaFoldDB" id="A0A336LS51"/>
<dbReference type="OMA" id="GIRFHIF"/>
<dbReference type="CDD" id="cd15777">
    <property type="entry name" value="CRBN_C_like"/>
    <property type="match status" value="1"/>
</dbReference>
<dbReference type="Gene3D" id="2.170.150.20">
    <property type="entry name" value="Peptide methionine sulfoxide reductase"/>
    <property type="match status" value="1"/>
</dbReference>
<evidence type="ECO:0000259" key="1">
    <source>
        <dbReference type="PROSITE" id="PS51788"/>
    </source>
</evidence>
<evidence type="ECO:0000313" key="3">
    <source>
        <dbReference type="EMBL" id="SSX19801.1"/>
    </source>
</evidence>
<dbReference type="EMBL" id="UFQS01000097">
    <property type="protein sequence ID" value="SSW99421.1"/>
    <property type="molecule type" value="Genomic_DNA"/>
</dbReference>
<dbReference type="PROSITE" id="PS51788">
    <property type="entry name" value="CULT"/>
    <property type="match status" value="1"/>
</dbReference>
<gene>
    <name evidence="3" type="primary">CSON015424</name>
</gene>
<dbReference type="InterPro" id="IPR034750">
    <property type="entry name" value="CULT"/>
</dbReference>
<dbReference type="VEuPathDB" id="VectorBase:CSON015424"/>